<proteinExistence type="predicted"/>
<organism evidence="2 3">
    <name type="scientific">Oceanitalea stevensii</name>
    <dbReference type="NCBI Taxonomy" id="2763072"/>
    <lineage>
        <taxon>Bacteria</taxon>
        <taxon>Bacillati</taxon>
        <taxon>Actinomycetota</taxon>
        <taxon>Actinomycetes</taxon>
        <taxon>Micrococcales</taxon>
        <taxon>Bogoriellaceae</taxon>
        <taxon>Georgenia</taxon>
    </lineage>
</organism>
<dbReference type="InterPro" id="IPR005149">
    <property type="entry name" value="Tscrpt_reg_PadR_N"/>
</dbReference>
<protein>
    <submittedName>
        <fullName evidence="2">PadR family transcriptional regulator</fullName>
    </submittedName>
</protein>
<dbReference type="SUPFAM" id="SSF46785">
    <property type="entry name" value="Winged helix' DNA-binding domain"/>
    <property type="match status" value="1"/>
</dbReference>
<evidence type="ECO:0000313" key="2">
    <source>
        <dbReference type="EMBL" id="MBD8061289.1"/>
    </source>
</evidence>
<gene>
    <name evidence="2" type="ORF">H9624_02995</name>
</gene>
<dbReference type="Proteomes" id="UP000661894">
    <property type="component" value="Unassembled WGS sequence"/>
</dbReference>
<dbReference type="RefSeq" id="WP_251838414.1">
    <property type="nucleotide sequence ID" value="NZ_JACSPO010000001.1"/>
</dbReference>
<dbReference type="PANTHER" id="PTHR33169:SF14">
    <property type="entry name" value="TRANSCRIPTIONAL REGULATOR RV3488"/>
    <property type="match status" value="1"/>
</dbReference>
<dbReference type="InterPro" id="IPR036388">
    <property type="entry name" value="WH-like_DNA-bd_sf"/>
</dbReference>
<comment type="caution">
    <text evidence="2">The sequence shown here is derived from an EMBL/GenBank/DDBJ whole genome shotgun (WGS) entry which is preliminary data.</text>
</comment>
<dbReference type="PANTHER" id="PTHR33169">
    <property type="entry name" value="PADR-FAMILY TRANSCRIPTIONAL REGULATOR"/>
    <property type="match status" value="1"/>
</dbReference>
<dbReference type="Gene3D" id="1.10.10.10">
    <property type="entry name" value="Winged helix-like DNA-binding domain superfamily/Winged helix DNA-binding domain"/>
    <property type="match status" value="1"/>
</dbReference>
<accession>A0ABR8Z092</accession>
<dbReference type="Pfam" id="PF03551">
    <property type="entry name" value="PadR"/>
    <property type="match status" value="1"/>
</dbReference>
<name>A0ABR8Z092_9MICO</name>
<reference evidence="2 3" key="1">
    <citation type="submission" date="2020-08" db="EMBL/GenBank/DDBJ databases">
        <title>A Genomic Blueprint of the Chicken Gut Microbiome.</title>
        <authorList>
            <person name="Gilroy R."/>
            <person name="Ravi A."/>
            <person name="Getino M."/>
            <person name="Pursley I."/>
            <person name="Horton D.L."/>
            <person name="Alikhan N.-F."/>
            <person name="Baker D."/>
            <person name="Gharbi K."/>
            <person name="Hall N."/>
            <person name="Watson M."/>
            <person name="Adriaenssens E.M."/>
            <person name="Foster-Nyarko E."/>
            <person name="Jarju S."/>
            <person name="Secka A."/>
            <person name="Antonio M."/>
            <person name="Oren A."/>
            <person name="Chaudhuri R."/>
            <person name="La Ragione R.M."/>
            <person name="Hildebrand F."/>
            <person name="Pallen M.J."/>
        </authorList>
    </citation>
    <scope>NUCLEOTIDE SEQUENCE [LARGE SCALE GENOMIC DNA]</scope>
    <source>
        <strain evidence="2 3">Sa1BUA1</strain>
    </source>
</reference>
<feature type="domain" description="Transcription regulator PadR N-terminal" evidence="1">
    <location>
        <begin position="22"/>
        <end position="93"/>
    </location>
</feature>
<evidence type="ECO:0000313" key="3">
    <source>
        <dbReference type="Proteomes" id="UP000661894"/>
    </source>
</evidence>
<dbReference type="InterPro" id="IPR052509">
    <property type="entry name" value="Metal_resp_DNA-bind_regulator"/>
</dbReference>
<keyword evidence="3" id="KW-1185">Reference proteome</keyword>
<evidence type="ECO:0000259" key="1">
    <source>
        <dbReference type="Pfam" id="PF03551"/>
    </source>
</evidence>
<sequence>MTDASESRWPAPWVRAALPTAVLASLEDGALHGYAIAQRLAAQGLGRPRGGSLYPLLSALEADGAVTASWDQGESGPGRRTYALTAGGAERLAQERAAWAALTDALSRPRLREDHHG</sequence>
<dbReference type="InterPro" id="IPR036390">
    <property type="entry name" value="WH_DNA-bd_sf"/>
</dbReference>
<dbReference type="EMBL" id="JACSPO010000001">
    <property type="protein sequence ID" value="MBD8061289.1"/>
    <property type="molecule type" value="Genomic_DNA"/>
</dbReference>